<evidence type="ECO:0000256" key="3">
    <source>
        <dbReference type="ARBA" id="ARBA00022741"/>
    </source>
</evidence>
<evidence type="ECO:0000313" key="10">
    <source>
        <dbReference type="EMBL" id="CNG76063.1"/>
    </source>
</evidence>
<feature type="transmembrane region" description="Helical" evidence="7">
    <location>
        <begin position="134"/>
        <end position="151"/>
    </location>
</feature>
<evidence type="ECO:0000256" key="4">
    <source>
        <dbReference type="ARBA" id="ARBA00022840"/>
    </source>
</evidence>
<evidence type="ECO:0000256" key="5">
    <source>
        <dbReference type="ARBA" id="ARBA00022989"/>
    </source>
</evidence>
<dbReference type="Gene3D" id="3.40.50.300">
    <property type="entry name" value="P-loop containing nucleotide triphosphate hydrolases"/>
    <property type="match status" value="1"/>
</dbReference>
<feature type="transmembrane region" description="Helical" evidence="7">
    <location>
        <begin position="157"/>
        <end position="175"/>
    </location>
</feature>
<sequence length="580" mass="63243">MVSHSIPNYDRLREALGACRQSFYGVGVFSAIINILMLAPSLYMLQVYDRVLASGNEMTLLMLTLLMVGLCFFMGALEWVRSLVVIRLGTRLDLRLNQQVFNAAFERNLRDGDAKAGQALTDLTQLRQFVTGNALFAFFDAPWFPLFLAVVFLLHPWLGLLALGGAIFLIILTWLNQRVTHHPLAQANKLSMQATHQANTHLRNAEVIEAMGMLGNMRKRWLAQHYGFIRQQNLASERSAAVTALSKSSRIVLQSLMLGLGALLAVNGEITAGMMIAGSILVGRVLSPIDQLIGVWKQWVAARQAWNRLHLLLHNHPHREDSMTLPPPTGDLSVEHITFRPNTNQPPRLHNIHFSLNAGETLGILGASGSGKSTLARLLVAVQAPSQGTVRLDSADMNQLDKEVSGAYIGYLPQDIQLFSGTLAENIARFGTTDSEKVVAAAKLAGVHELILSLPQGYDTELGESGAGLSGGQRQRIALARAVYGDPCFLVLDEPNASLDTAGDRALLTALDALQKRGCTLVLITHRPALTARAHKLLILNQGQQQRFGPAGEVMAELQRLNASNQPELKRAAQTTGIPG</sequence>
<dbReference type="SMART" id="SM00382">
    <property type="entry name" value="AAA"/>
    <property type="match status" value="1"/>
</dbReference>
<dbReference type="Pfam" id="PF00005">
    <property type="entry name" value="ABC_tran"/>
    <property type="match status" value="1"/>
</dbReference>
<dbReference type="Gene3D" id="1.20.1560.10">
    <property type="entry name" value="ABC transporter type 1, transmembrane domain"/>
    <property type="match status" value="1"/>
</dbReference>
<dbReference type="FunFam" id="1.20.1560.10:FF:000109">
    <property type="entry name" value="Alkaline protease secretion ATP-binding protein aprD"/>
    <property type="match status" value="1"/>
</dbReference>
<keyword evidence="4" id="KW-0067">ATP-binding</keyword>
<evidence type="ECO:0000256" key="7">
    <source>
        <dbReference type="SAM" id="Phobius"/>
    </source>
</evidence>
<dbReference type="AlphaFoldDB" id="A0A0T9N413"/>
<evidence type="ECO:0000259" key="9">
    <source>
        <dbReference type="PROSITE" id="PS50929"/>
    </source>
</evidence>
<feature type="transmembrane region" description="Helical" evidence="7">
    <location>
        <begin position="21"/>
        <end position="39"/>
    </location>
</feature>
<protein>
    <submittedName>
        <fullName evidence="10">ABC transporter</fullName>
    </submittedName>
</protein>
<keyword evidence="6 7" id="KW-0472">Membrane</keyword>
<dbReference type="SUPFAM" id="SSF52540">
    <property type="entry name" value="P-loop containing nucleoside triphosphate hydrolases"/>
    <property type="match status" value="1"/>
</dbReference>
<evidence type="ECO:0000256" key="2">
    <source>
        <dbReference type="ARBA" id="ARBA00022692"/>
    </source>
</evidence>
<dbReference type="Proteomes" id="UP000038750">
    <property type="component" value="Unassembled WGS sequence"/>
</dbReference>
<dbReference type="GO" id="GO:0140359">
    <property type="term" value="F:ABC-type transporter activity"/>
    <property type="evidence" value="ECO:0007669"/>
    <property type="project" value="InterPro"/>
</dbReference>
<reference evidence="10 11" key="1">
    <citation type="submission" date="2015-03" db="EMBL/GenBank/DDBJ databases">
        <authorList>
            <person name="Murphy D."/>
        </authorList>
    </citation>
    <scope>NUCLEOTIDE SEQUENCE [LARGE SCALE GENOMIC DNA]</scope>
    <source>
        <strain evidence="10 11">BR165/97</strain>
    </source>
</reference>
<keyword evidence="3" id="KW-0547">Nucleotide-binding</keyword>
<feature type="domain" description="ABC transporter" evidence="8">
    <location>
        <begin position="332"/>
        <end position="567"/>
    </location>
</feature>
<dbReference type="GO" id="GO:0030253">
    <property type="term" value="P:protein secretion by the type I secretion system"/>
    <property type="evidence" value="ECO:0007669"/>
    <property type="project" value="InterPro"/>
</dbReference>
<dbReference type="PANTHER" id="PTHR24221">
    <property type="entry name" value="ATP-BINDING CASSETTE SUB-FAMILY B"/>
    <property type="match status" value="1"/>
</dbReference>
<dbReference type="PROSITE" id="PS50929">
    <property type="entry name" value="ABC_TM1F"/>
    <property type="match status" value="1"/>
</dbReference>
<feature type="domain" description="ABC transmembrane type-1" evidence="9">
    <location>
        <begin position="25"/>
        <end position="301"/>
    </location>
</feature>
<dbReference type="PANTHER" id="PTHR24221:SF248">
    <property type="entry name" value="ABC TRANSPORTER TRANSMEMBRANE REGION"/>
    <property type="match status" value="1"/>
</dbReference>
<accession>A0A0T9N413</accession>
<evidence type="ECO:0000256" key="6">
    <source>
        <dbReference type="ARBA" id="ARBA00023136"/>
    </source>
</evidence>
<dbReference type="GO" id="GO:0016887">
    <property type="term" value="F:ATP hydrolysis activity"/>
    <property type="evidence" value="ECO:0007669"/>
    <property type="project" value="InterPro"/>
</dbReference>
<dbReference type="InterPro" id="IPR017871">
    <property type="entry name" value="ABC_transporter-like_CS"/>
</dbReference>
<dbReference type="GO" id="GO:0030256">
    <property type="term" value="C:type I protein secretion system complex"/>
    <property type="evidence" value="ECO:0007669"/>
    <property type="project" value="InterPro"/>
</dbReference>
<dbReference type="NCBIfam" id="TIGR01842">
    <property type="entry name" value="type_I_sec_PrtD"/>
    <property type="match status" value="1"/>
</dbReference>
<feature type="transmembrane region" description="Helical" evidence="7">
    <location>
        <begin position="59"/>
        <end position="80"/>
    </location>
</feature>
<feature type="transmembrane region" description="Helical" evidence="7">
    <location>
        <begin position="256"/>
        <end position="282"/>
    </location>
</feature>
<dbReference type="InterPro" id="IPR003593">
    <property type="entry name" value="AAA+_ATPase"/>
</dbReference>
<dbReference type="InterPro" id="IPR010128">
    <property type="entry name" value="ATPase_T1SS_PrtD-like"/>
</dbReference>
<evidence type="ECO:0000313" key="11">
    <source>
        <dbReference type="Proteomes" id="UP000038750"/>
    </source>
</evidence>
<evidence type="ECO:0000256" key="1">
    <source>
        <dbReference type="ARBA" id="ARBA00004651"/>
    </source>
</evidence>
<dbReference type="eggNOG" id="COG4618">
    <property type="taxonomic scope" value="Bacteria"/>
</dbReference>
<dbReference type="InterPro" id="IPR003439">
    <property type="entry name" value="ABC_transporter-like_ATP-bd"/>
</dbReference>
<dbReference type="RefSeq" id="WP_050074818.1">
    <property type="nucleotide sequence ID" value="NZ_CABHXJ010000057.1"/>
</dbReference>
<gene>
    <name evidence="10" type="primary">hasD</name>
    <name evidence="10" type="ORF">ERS008530_04642</name>
</gene>
<dbReference type="EMBL" id="CPZJ01000034">
    <property type="protein sequence ID" value="CNG76063.1"/>
    <property type="molecule type" value="Genomic_DNA"/>
</dbReference>
<dbReference type="InterPro" id="IPR036640">
    <property type="entry name" value="ABC1_TM_sf"/>
</dbReference>
<comment type="subcellular location">
    <subcellularLocation>
        <location evidence="1">Cell membrane</location>
        <topology evidence="1">Multi-pass membrane protein</topology>
    </subcellularLocation>
</comment>
<dbReference type="OrthoDB" id="9787557at2"/>
<dbReference type="STRING" id="631.CH53_3004"/>
<dbReference type="GO" id="GO:0034040">
    <property type="term" value="F:ATPase-coupled lipid transmembrane transporter activity"/>
    <property type="evidence" value="ECO:0007669"/>
    <property type="project" value="TreeGrafter"/>
</dbReference>
<evidence type="ECO:0000259" key="8">
    <source>
        <dbReference type="PROSITE" id="PS50893"/>
    </source>
</evidence>
<keyword evidence="5 7" id="KW-1133">Transmembrane helix</keyword>
<dbReference type="PROSITE" id="PS00211">
    <property type="entry name" value="ABC_TRANSPORTER_1"/>
    <property type="match status" value="1"/>
</dbReference>
<name>A0A0T9N413_YERIN</name>
<dbReference type="Pfam" id="PF00664">
    <property type="entry name" value="ABC_membrane"/>
    <property type="match status" value="1"/>
</dbReference>
<dbReference type="PROSITE" id="PS50893">
    <property type="entry name" value="ABC_TRANSPORTER_2"/>
    <property type="match status" value="1"/>
</dbReference>
<organism evidence="10 11">
    <name type="scientific">Yersinia intermedia</name>
    <dbReference type="NCBI Taxonomy" id="631"/>
    <lineage>
        <taxon>Bacteria</taxon>
        <taxon>Pseudomonadati</taxon>
        <taxon>Pseudomonadota</taxon>
        <taxon>Gammaproteobacteria</taxon>
        <taxon>Enterobacterales</taxon>
        <taxon>Yersiniaceae</taxon>
        <taxon>Yersinia</taxon>
    </lineage>
</organism>
<dbReference type="InterPro" id="IPR011527">
    <property type="entry name" value="ABC1_TM_dom"/>
</dbReference>
<dbReference type="SUPFAM" id="SSF90123">
    <property type="entry name" value="ABC transporter transmembrane region"/>
    <property type="match status" value="1"/>
</dbReference>
<dbReference type="InterPro" id="IPR047957">
    <property type="entry name" value="ABC_AprD-like_6TM"/>
</dbReference>
<dbReference type="CDD" id="cd18586">
    <property type="entry name" value="ABC_6TM_PrtD_like"/>
    <property type="match status" value="1"/>
</dbReference>
<dbReference type="InterPro" id="IPR027417">
    <property type="entry name" value="P-loop_NTPase"/>
</dbReference>
<dbReference type="GO" id="GO:0005886">
    <property type="term" value="C:plasma membrane"/>
    <property type="evidence" value="ECO:0007669"/>
    <property type="project" value="UniProtKB-SubCell"/>
</dbReference>
<dbReference type="InterPro" id="IPR039421">
    <property type="entry name" value="Type_1_exporter"/>
</dbReference>
<proteinExistence type="predicted"/>
<dbReference type="GO" id="GO:0005524">
    <property type="term" value="F:ATP binding"/>
    <property type="evidence" value="ECO:0007669"/>
    <property type="project" value="UniProtKB-KW"/>
</dbReference>
<keyword evidence="2 7" id="KW-0812">Transmembrane</keyword>